<dbReference type="STRING" id="1666911.HLUCCA11_21215"/>
<dbReference type="Proteomes" id="UP000050465">
    <property type="component" value="Unassembled WGS sequence"/>
</dbReference>
<dbReference type="EMBL" id="LJZR01000053">
    <property type="protein sequence ID" value="KPQ32542.1"/>
    <property type="molecule type" value="Genomic_DNA"/>
</dbReference>
<gene>
    <name evidence="1" type="ORF">HLUCCA11_21215</name>
</gene>
<protein>
    <submittedName>
        <fullName evidence="1">Uncharacterized protein</fullName>
    </submittedName>
</protein>
<comment type="caution">
    <text evidence="1">The sequence shown here is derived from an EMBL/GenBank/DDBJ whole genome shotgun (WGS) entry which is preliminary data.</text>
</comment>
<reference evidence="1 2" key="1">
    <citation type="submission" date="2015-09" db="EMBL/GenBank/DDBJ databases">
        <title>Identification and resolution of microdiversity through metagenomic sequencing of parallel consortia.</title>
        <authorList>
            <person name="Nelson W.C."/>
            <person name="Romine M.F."/>
            <person name="Lindemann S.R."/>
        </authorList>
    </citation>
    <scope>NUCLEOTIDE SEQUENCE [LARGE SCALE GENOMIC DNA]</scope>
    <source>
        <strain evidence="1">Ana</strain>
    </source>
</reference>
<evidence type="ECO:0000313" key="2">
    <source>
        <dbReference type="Proteomes" id="UP000050465"/>
    </source>
</evidence>
<evidence type="ECO:0000313" key="1">
    <source>
        <dbReference type="EMBL" id="KPQ32542.1"/>
    </source>
</evidence>
<dbReference type="AlphaFoldDB" id="A0A0P7YQP0"/>
<proteinExistence type="predicted"/>
<accession>A0A0P7YQP0</accession>
<organism evidence="1 2">
    <name type="scientific">Phormidesmis priestleyi Ana</name>
    <dbReference type="NCBI Taxonomy" id="1666911"/>
    <lineage>
        <taxon>Bacteria</taxon>
        <taxon>Bacillati</taxon>
        <taxon>Cyanobacteriota</taxon>
        <taxon>Cyanophyceae</taxon>
        <taxon>Leptolyngbyales</taxon>
        <taxon>Leptolyngbyaceae</taxon>
        <taxon>Phormidesmis</taxon>
    </lineage>
</organism>
<sequence>MPKSLGEDNHFLLRLIAERNPEVLSISIDSVEVFRAKFTEQGLETLLDLPIDASKQRWMMTISLDNDPIPVYSLSLGGETG</sequence>
<name>A0A0P7YQP0_9CYAN</name>